<feature type="domain" description="EGF-like calcium-binding" evidence="7">
    <location>
        <begin position="161"/>
        <end position="204"/>
    </location>
</feature>
<keyword evidence="6" id="KW-1133">Transmembrane helix</keyword>
<dbReference type="InterPro" id="IPR000742">
    <property type="entry name" value="EGF"/>
</dbReference>
<feature type="domain" description="EGF-like" evidence="8">
    <location>
        <begin position="585"/>
        <end position="635"/>
    </location>
</feature>
<evidence type="ECO:0000256" key="2">
    <source>
        <dbReference type="ARBA" id="ARBA00022729"/>
    </source>
</evidence>
<keyword evidence="1" id="KW-0245">EGF-like domain</keyword>
<dbReference type="InterPro" id="IPR002859">
    <property type="entry name" value="PKD/REJ-like"/>
</dbReference>
<feature type="region of interest" description="Disordered" evidence="5">
    <location>
        <begin position="100"/>
        <end position="120"/>
    </location>
</feature>
<feature type="domain" description="EGF-like calcium-binding" evidence="7">
    <location>
        <begin position="879"/>
        <end position="927"/>
    </location>
</feature>
<feature type="domain" description="EGF-like calcium-binding" evidence="7">
    <location>
        <begin position="779"/>
        <end position="827"/>
    </location>
</feature>
<dbReference type="SMART" id="SM00181">
    <property type="entry name" value="EGF"/>
    <property type="match status" value="14"/>
</dbReference>
<feature type="domain" description="EGF-like" evidence="8">
    <location>
        <begin position="688"/>
        <end position="734"/>
    </location>
</feature>
<dbReference type="InterPro" id="IPR001881">
    <property type="entry name" value="EGF-like_Ca-bd_dom"/>
</dbReference>
<feature type="region of interest" description="Disordered" evidence="5">
    <location>
        <begin position="3608"/>
        <end position="3731"/>
    </location>
</feature>
<proteinExistence type="predicted"/>
<feature type="domain" description="EGF-like" evidence="8">
    <location>
        <begin position="164"/>
        <end position="204"/>
    </location>
</feature>
<reference evidence="9 10" key="1">
    <citation type="journal article" date="2015" name="Genome Biol. Evol.">
        <title>Comparative Genomics of a Bacterivorous Green Alga Reveals Evolutionary Causalities and Consequences of Phago-Mixotrophic Mode of Nutrition.</title>
        <authorList>
            <person name="Burns J.A."/>
            <person name="Paasch A."/>
            <person name="Narechania A."/>
            <person name="Kim E."/>
        </authorList>
    </citation>
    <scope>NUCLEOTIDE SEQUENCE [LARGE SCALE GENOMIC DNA]</scope>
    <source>
        <strain evidence="9 10">PLY_AMNH</strain>
    </source>
</reference>
<feature type="domain" description="EGF-like" evidence="8">
    <location>
        <begin position="352"/>
        <end position="391"/>
    </location>
</feature>
<feature type="domain" description="EGF-like calcium-binding" evidence="7">
    <location>
        <begin position="636"/>
        <end position="685"/>
    </location>
</feature>
<feature type="region of interest" description="Disordered" evidence="5">
    <location>
        <begin position="3335"/>
        <end position="3354"/>
    </location>
</feature>
<evidence type="ECO:0000256" key="3">
    <source>
        <dbReference type="ARBA" id="ARBA00022737"/>
    </source>
</evidence>
<dbReference type="PANTHER" id="PTHR24050">
    <property type="entry name" value="PA14 DOMAIN-CONTAINING PROTEIN"/>
    <property type="match status" value="1"/>
</dbReference>
<sequence length="4901" mass="515650">MEADLLFSDLDIITFDDDLQADFIIALSAAAGTEFVTITALVDGSAVVATYVYWYQAHLDAGADPPGFVWSMFNDPSAFFALHPTLSRGVVTSANVRSTTGNVPGYPPQPPSPPQPAPPPKCTSECFPGVACVEASAGEEVAFRCAECPQGFAGDGVTCADVDECADGDNGGCDNLTVCTNTLGSRACGPCPMGTIGNGATACNDIDECQVSNGGCDFRVRCINLVGSVACAACPAGYTGSGDLAVGPGCEDVDECAAGDGSCWSHPVDPRLSARCLNTMGGVRCGECPSGYHGDGAVLCRPTSLSCDAGGDGVPACDPLVTCDDSSGEAVCGECPAGFEGVGAARCWEEDACASKPCFLPSMCTDVAPPGTGYTCEACPEGYVGDGRMCTADVCQDPNTCSPLVSCRVVGAGEAECGDCPPGSSGTGEGVSGCIVRDQCEENNGGCHYLTACYDGTVSAYQAALEDTDTLFAGNAVVQASRYTEIRVARLERLEDGEGADGGGALLVEYEFRNLSPQSAGHELLESVQVTVSRAFDLDAGAATATTAREQPYPAVVVNLRTPPPGAEPTCGPCPSGHVGSGASGCRVPSACDVDNGGCWTNGIERSVCGIGPSDDVQCGPCPAGYAGTGLHGCLDVDGCLSAVSAEACSPGVTCLDVPAPGEGFTCSRCPAGMTGDGVGPAGCRDNPCFFNNGGCDAMTECIAVLGGDGRADRTCGACPEGYVALGGDGSACVDEDGCASPGACFPGVACGDVAAPGTGARCGECPPGFRGNGIACADVDECAADNGGCMGRECVNSQTTAATPAGRVCAPCPEGMEGSASMGLCVQQARQSRDCSNNNGGCWVGAGLLAGMRAECAGGSCGECPSGTVGAGDMECVDYNPCLDSPCFAGTECRDLPAPHQGYECWYKGVQGRCPEGYKGDGVVCELCLLRVQIVESTVVGGKEHRGGWERGRRTLVYGELLGLDSPECTNLQGTEFAWSAAGSDGTLLLLDTELNKADTLRLTIYKDQLTVGLSYSVNLRAWMVGNPTVSSQSVRARRLSRRLAADSAPWSGTSGTTLSFFVESLPLDIVITGGDIVTGSENWITLCASQSYDPDGEEAPIRFSWACERADRMGPCRYANGTLLPTKMLGPAIEFDLQGGRLVYINYTFAVRASKGDRESRATTTLSLMAGMRPVPVLTTVHGTVNPTEKFTTGVVVHSSYPSTLSMRWHLSTEDPAAAVTLDSDTLLAPIDQAAFVLRPNVLQGGATYTLGITVQDAVGPASANIRLRVNGAPSGGGVAMSPTHAMMLVTAVDVAAPGWRDEDLPLLYQFAYRVVGRPSREGSLDGDLTPLTSEFVPLRTPYSMAMSMPERGVPEHGFAVEVFVRVMDSMEAMSTASTNMTVAPLGKDIDLSLLVDRAFDLLRNGDVDGAMRHVQGISTSMSEDFRPVARGEAMEAMETVESVRKGLMDVVVDMQRMVAPTTSSVEAIASTGANVARDPAQLTNATLAAGLGLFGELLESTLSSAAEARITSTSARSICAGLSDLSLAIDANHKANERAAELVLPPTGEALEEAQHAANAAAEASASASARSVAGTQAAEAAAQEAKVAAEALGPAAGDVAGEAEAACVNAAEQAAAAKALATMLEESRLASAAGDAAEAAQDAWRGAAEARQTAAAAEAETRRMVEAPSPPPPPPAPPPAAPRAEVVAHYTFGGSLQWEGAGASFLSNVTASVAASIVDPPRVASAVRVLWRQDGPVRAVVTTPAATLADARRFAANQSQAQQVVFENRLVTAFSPVEMTAVNIRPSVVSGVGRAAVVAHYVFPDSQMSVEEGASDAFLEAVERRVASAAATSEVAIVRVGTDAHVALGVSVRVGADTRREALTQAELLSHPQTVFAAEGSAAIVGVDSVPGLHALQVEVAPKADPEALVEVTYVFTVNVTPPLDALWTLQQSVASTAAAAMGGVDGEDVETLHVGMAGGAAVEIRVLAPVKLAEGASFAAEALSEVTWVLAGEAHAGVNAPVEAAGVSIQFRGSAAGRAVAWNISGVLQARYAFTAGLDVGTAAAVLFRREAAFSVDLALGLGAAGGASTVSAVRLTPQGAVEMQVEVPVMDGASYSDIAEILSDASEVFASSMRVSGQGPAWVQTRALPQPASSPGSAAGGGACSSADCIGIWVSASYRFNGDVTTAEVLSEEFRQSVVECLATEAGAASDQGVVQSVTVSDGSGAVISVAVMVEAVREVEAARVALAVSDVRRVLYHRPQLRRFLYSAEASGVEARVETGAAPLLAQVDRTVEVRYSLLEGSDGLHAAALEEMRVRIDAATRQPGTPGALTRIHAVAMDEAGAWTVGYRVAVQAHHTDMDALLAGIADPEVVFAHSDVIAAADVALAGIATTEYTPPALKGAAAGVNVTYAFGAELTLAQVTPGFLDGVAGAVAAAVGIPGSAVTVPLVRLEGDAPVTCLVSVPAETLAEASRHAVVLVDGDKVLQATNLMPVHTPVALRGLALVAPDLTAARSTQAAAGVTVTAEYRFGDTLAIAELSALLSAMAGNVGAAVEADALVTAAWIDADLRVQVRVEVNALDAADASRVAAILRDGARAFAGSMDALAHAPIAASIVTAPYGTHASPPAPPAPPVPGPAEWERQAALGAAAIVAAERSTSAAETAAARAHAAAREALRANVTWHIYADMAARAANGTRSRSAGDATADAARYRRAVDATSEVLGLMDGLGGSLLRGMAPGERPGEVAADALTMRVQRDRSDQSSSSLYLPIHASGAHSFGGALFPPSLGGALAAAAGEGGTAVAAANISTALLTPMVVDTRLITTTNEAHLLGENITRSVPAAGGVTSLSILSADGQELRVEGLREAVAVSIALAPQFARWNTVAELAAQGTPWEGKAVCTFWNASRQTYDTSGCWGLPNPAPRGALLEWSSHRVGEYASALGGMGAAWRVGNASVMAGCRETFAAAAEGYNGTDAGLRKYVAGAGGVLGGACELAKVNNSGGCWWEWRKQMFVGPGCVVAPAVSCLCTHLTDFQAGMGEEDELQPPRLRTVGARAMTNVTVADVLASTMLLALTLGIIGGAGYLTVVMTWVDLRERTKVEALLVARTGTGQHSFMKLGNLWTWSLLHEARNGQQSSVKSRAARRQKLAQKKAMLVQMLDSAGVEYPKLDAKSKLGVTTTRRHIQLLPMASLGESTERKEIGAGAEWTRMDRREPECEVTRGGLGKRATSSGSQAAPLEAPRANDSRHVEPAGISQELEQASCSRRGAPSRAAAGLWEDRLSPSPASPGEGVITPGMVNSLRRLGVERGRVNPDSAQHSAGNFAREPHVRQLSFSKVPAGTAPGPVAEGVAGGARSGAARRSKPSHAMQNLRRLRHVASRSMWRTLERLGHPSLPPADPGEWQGGQPVCEAVCDALSDQPNLAASGAPDCADPSPAPQLARRRALRAAGRHHRIVRGPLGRVEGSGPRAQRRDRAQGAPGRSAAGRASLQLHVGRAHSSAPEDSVEAPSWDDGFRWEQSVEADLAKITRHAARSQLLEIPSCSEEKSRSDLTRLASKLSFIDPAHPGRKDDTTSGEEHAVAEDMGWYEDEDLPSSDDQPALPLLPESPGCWIAAAGSASKAALEHTPVSTHDLTHPRPTTPPWYISGVTMKTAEDLPPVRSEDEQAAEGEEGEDGNSSDSSAEEGISSSHVEGRVVARSPSLDDSEQRALPQDADRLQADTQQQAQLREARPTSSGAPAEECEGLGGGLADPHALANARLKPVCLQVSNSPEPNGGGAPCPAPGLAGERRVAGGSGSATSRFSSRAPSAGQDGQLDMSLQAMMMAKRSARKVAGKAAAKALRRPSACPGVALVADAVRQAMGEGEDGSVLVDDAAVELAVAGQLERRAKRSATLQAAVAKVCTEGGSRDAKFPHHLDLTSEATQQLRALLEAVELAPETVSAISGLAESGQVEEALNLYKRSREDVELRAARSILAAEEAAPEPLGRRYARSLTAPLSPPDAPPPPVPGLSRKKLRSAVSSRKDLRRAQTERRLKSQGSTLRGGTQKKYQLWNHPLAQGELSKSEVEVEDEYLSLQHREERQVIKHRRMVLARIKLAKHYHRRWGSVSAHLGLQQYLAHLGSTYHELKNAEEARVELPDLFVWDLIEPARRRRICIKLKVAAVFVRMFWDAQDLHHSEKLLDLLGTSLGQLELSMPIGELHRMSQRAAGLPETPHPAPMQHDWHAQLKRARMADAKRTRRKGLSPHIASSADHLSLAGPAVWEVLVPLERLLGTALALAFLAVHKIVPDEQLESQLRLGDELHWESPQGRSLAFYTDIFKVMLSVDRSTPHGWYHRSLLWRLVFLQDHDGSYAPSDALATALHAGNSRHTLSADSLAELSAGDLISAMPQALLKESARTDDQAVPLKAMHQLWATMCAIEQCHQLPFTWVVNPHALASEQRTIADAARDSVQTLCEEHPSLTGLVPYVQEQAATMVESWRTTHCQNLHQFRIDAMKERVKWDALLTEGELQEQRLKWWKDLWRMLCRSHPWVAIAATSCTERFSRAQRVVVQANNLLVMLMVTMMLFYSKSTTECACYYAHLGCGSIGEQCWEETTCFGLYHRRDQGLLPEHLDPHDQSCFRAFPDTNRWQDRCWSSLISIAIMLPIARTFSALFILGGTPVVPRSLRRNVSFRVKNLLGTPNVARVEMLWFAILTVIFDQRHLGQAFSSFFQYVTRSVDGVYVCAERAYRQCRQKCHNLHQAAIFLFRTRVLKRDPGLVLQDLEVHRAHEMQKLEEMLEVSSTFHNRHEMDSLLVKACYTVVVLWWMVVMWLLLTYTTIIRMRMGAAAEVRILQEWMLAVAVDNLGVHALKTFAVKFLASHITAILYKRGKSVKADMYFYEEYVYKKLGIHYSLVDESGINRTGNEGVFSVNHIL</sequence>
<evidence type="ECO:0000256" key="1">
    <source>
        <dbReference type="ARBA" id="ARBA00022536"/>
    </source>
</evidence>
<evidence type="ECO:0000256" key="5">
    <source>
        <dbReference type="SAM" id="MobiDB-lite"/>
    </source>
</evidence>
<feature type="domain" description="EGF-like" evidence="8">
    <location>
        <begin position="882"/>
        <end position="927"/>
    </location>
</feature>
<feature type="domain" description="EGF-like" evidence="8">
    <location>
        <begin position="394"/>
        <end position="435"/>
    </location>
</feature>
<feature type="region of interest" description="Disordered" evidence="5">
    <location>
        <begin position="3173"/>
        <end position="3235"/>
    </location>
</feature>
<dbReference type="InterPro" id="IPR052235">
    <property type="entry name" value="Nephronectin_domain"/>
</dbReference>
<name>A0AAE0EXB2_9CHLO</name>
<keyword evidence="2" id="KW-0732">Signal</keyword>
<evidence type="ECO:0000259" key="8">
    <source>
        <dbReference type="SMART" id="SM00181"/>
    </source>
</evidence>
<feature type="domain" description="EGF-like" evidence="8">
    <location>
        <begin position="208"/>
        <end position="251"/>
    </location>
</feature>
<feature type="domain" description="EGF-like calcium-binding" evidence="7">
    <location>
        <begin position="205"/>
        <end position="251"/>
    </location>
</feature>
<feature type="compositionally biased region" description="Basic and acidic residues" evidence="5">
    <location>
        <begin position="3193"/>
        <end position="3204"/>
    </location>
</feature>
<feature type="domain" description="EGF-like" evidence="8">
    <location>
        <begin position="255"/>
        <end position="301"/>
    </location>
</feature>
<feature type="domain" description="EGF-like" evidence="8">
    <location>
        <begin position="306"/>
        <end position="348"/>
    </location>
</feature>
<feature type="domain" description="EGF-like" evidence="8">
    <location>
        <begin position="835"/>
        <end position="878"/>
    </location>
</feature>
<feature type="region of interest" description="Disordered" evidence="5">
    <location>
        <begin position="3978"/>
        <end position="4027"/>
    </location>
</feature>
<feature type="compositionally biased region" description="Basic residues" evidence="5">
    <location>
        <begin position="3425"/>
        <end position="3440"/>
    </location>
</feature>
<dbReference type="PANTHER" id="PTHR24050:SF28">
    <property type="entry name" value="UROMODULIN-LIKE"/>
    <property type="match status" value="1"/>
</dbReference>
<feature type="domain" description="EGF-like" evidence="8">
    <location>
        <begin position="738"/>
        <end position="778"/>
    </location>
</feature>
<feature type="region of interest" description="Disordered" evidence="5">
    <location>
        <begin position="1659"/>
        <end position="1686"/>
    </location>
</feature>
<evidence type="ECO:0000256" key="4">
    <source>
        <dbReference type="ARBA" id="ARBA00023157"/>
    </source>
</evidence>
<dbReference type="InterPro" id="IPR049883">
    <property type="entry name" value="NOTCH1_EGF-like"/>
</dbReference>
<dbReference type="SMART" id="SM00179">
    <property type="entry name" value="EGF_CA"/>
    <property type="match status" value="7"/>
</dbReference>
<feature type="compositionally biased region" description="Low complexity" evidence="5">
    <location>
        <begin position="3461"/>
        <end position="3470"/>
    </location>
</feature>
<feature type="compositionally biased region" description="Pro residues" evidence="5">
    <location>
        <begin position="3982"/>
        <end position="3993"/>
    </location>
</feature>
<protein>
    <recommendedName>
        <fullName evidence="11">PKD/REJ-like domain-containing protein</fullName>
    </recommendedName>
</protein>
<feature type="domain" description="EGF-like" evidence="8">
    <location>
        <begin position="639"/>
        <end position="685"/>
    </location>
</feature>
<dbReference type="SUPFAM" id="SSF57184">
    <property type="entry name" value="Growth factor receptor domain"/>
    <property type="match status" value="1"/>
</dbReference>
<feature type="compositionally biased region" description="Pro residues" evidence="5">
    <location>
        <begin position="105"/>
        <end position="120"/>
    </location>
</feature>
<gene>
    <name evidence="9" type="ORF">CYMTET_47860</name>
</gene>
<feature type="compositionally biased region" description="Low complexity" evidence="5">
    <location>
        <begin position="3662"/>
        <end position="3674"/>
    </location>
</feature>
<feature type="compositionally biased region" description="Acidic residues" evidence="5">
    <location>
        <begin position="3649"/>
        <end position="3661"/>
    </location>
</feature>
<keyword evidence="10" id="KW-1185">Reference proteome</keyword>
<dbReference type="GO" id="GO:0005509">
    <property type="term" value="F:calcium ion binding"/>
    <property type="evidence" value="ECO:0007669"/>
    <property type="project" value="InterPro"/>
</dbReference>
<comment type="caution">
    <text evidence="9">The sequence shown here is derived from an EMBL/GenBank/DDBJ whole genome shotgun (WGS) entry which is preliminary data.</text>
</comment>
<organism evidence="9 10">
    <name type="scientific">Cymbomonas tetramitiformis</name>
    <dbReference type="NCBI Taxonomy" id="36881"/>
    <lineage>
        <taxon>Eukaryota</taxon>
        <taxon>Viridiplantae</taxon>
        <taxon>Chlorophyta</taxon>
        <taxon>Pyramimonadophyceae</taxon>
        <taxon>Pyramimonadales</taxon>
        <taxon>Pyramimonadaceae</taxon>
        <taxon>Cymbomonas</taxon>
    </lineage>
</organism>
<keyword evidence="4" id="KW-1015">Disulfide bond</keyword>
<feature type="domain" description="EGF-like calcium-binding" evidence="7">
    <location>
        <begin position="349"/>
        <end position="391"/>
    </location>
</feature>
<evidence type="ECO:0000313" key="10">
    <source>
        <dbReference type="Proteomes" id="UP001190700"/>
    </source>
</evidence>
<feature type="domain" description="EGF-like" evidence="8">
    <location>
        <begin position="121"/>
        <end position="160"/>
    </location>
</feature>
<feature type="domain" description="EGF-like" evidence="8">
    <location>
        <begin position="782"/>
        <end position="827"/>
    </location>
</feature>
<feature type="domain" description="EGF-like calcium-binding" evidence="7">
    <location>
        <begin position="252"/>
        <end position="301"/>
    </location>
</feature>
<feature type="compositionally biased region" description="Polar residues" evidence="5">
    <location>
        <begin position="3782"/>
        <end position="3791"/>
    </location>
</feature>
<dbReference type="CDD" id="cd00054">
    <property type="entry name" value="EGF_CA"/>
    <property type="match status" value="3"/>
</dbReference>
<feature type="compositionally biased region" description="Basic and acidic residues" evidence="5">
    <location>
        <begin position="4006"/>
        <end position="4019"/>
    </location>
</feature>
<dbReference type="Pfam" id="PF07645">
    <property type="entry name" value="EGF_CA"/>
    <property type="match status" value="3"/>
</dbReference>
<dbReference type="EMBL" id="LGRX02033167">
    <property type="protein sequence ID" value="KAK3242455.1"/>
    <property type="molecule type" value="Genomic_DNA"/>
</dbReference>
<evidence type="ECO:0008006" key="11">
    <source>
        <dbReference type="Google" id="ProtNLM"/>
    </source>
</evidence>
<evidence type="ECO:0000313" key="9">
    <source>
        <dbReference type="EMBL" id="KAK3242455.1"/>
    </source>
</evidence>
<keyword evidence="3" id="KW-0677">Repeat</keyword>
<dbReference type="Pfam" id="PF02010">
    <property type="entry name" value="REJ"/>
    <property type="match status" value="1"/>
</dbReference>
<dbReference type="Proteomes" id="UP001190700">
    <property type="component" value="Unassembled WGS sequence"/>
</dbReference>
<feature type="region of interest" description="Disordered" evidence="5">
    <location>
        <begin position="3409"/>
        <end position="3470"/>
    </location>
</feature>
<feature type="region of interest" description="Disordered" evidence="5">
    <location>
        <begin position="3756"/>
        <end position="3797"/>
    </location>
</feature>
<evidence type="ECO:0000256" key="6">
    <source>
        <dbReference type="SAM" id="Phobius"/>
    </source>
</evidence>
<feature type="compositionally biased region" description="Pro residues" evidence="5">
    <location>
        <begin position="1672"/>
        <end position="1685"/>
    </location>
</feature>
<evidence type="ECO:0000259" key="7">
    <source>
        <dbReference type="SMART" id="SM00179"/>
    </source>
</evidence>
<keyword evidence="6" id="KW-0472">Membrane</keyword>
<keyword evidence="6" id="KW-0812">Transmembrane</keyword>
<accession>A0AAE0EXB2</accession>
<dbReference type="Gene3D" id="2.10.25.10">
    <property type="entry name" value="Laminin"/>
    <property type="match status" value="7"/>
</dbReference>
<feature type="transmembrane region" description="Helical" evidence="6">
    <location>
        <begin position="4779"/>
        <end position="4800"/>
    </location>
</feature>
<dbReference type="InterPro" id="IPR009030">
    <property type="entry name" value="Growth_fac_rcpt_cys_sf"/>
</dbReference>